<dbReference type="AlphaFoldDB" id="A0A2I0KVE3"/>
<gene>
    <name evidence="14" type="ORF">CRG98_007194</name>
</gene>
<feature type="transmembrane region" description="Helical" evidence="11">
    <location>
        <begin position="185"/>
        <end position="209"/>
    </location>
</feature>
<keyword evidence="7" id="KW-0012">Acyltransferase</keyword>
<dbReference type="PANTHER" id="PTHR31650">
    <property type="entry name" value="O-ACYLTRANSFERASE (WSD1-LIKE) FAMILY PROTEIN"/>
    <property type="match status" value="1"/>
</dbReference>
<comment type="caution">
    <text evidence="14">The sequence shown here is derived from an EMBL/GenBank/DDBJ whole genome shotgun (WGS) entry which is preliminary data.</text>
</comment>
<feature type="domain" description="O-acyltransferase WSD1 C-terminal" evidence="13">
    <location>
        <begin position="234"/>
        <end position="335"/>
    </location>
</feature>
<dbReference type="GO" id="GO:0005789">
    <property type="term" value="C:endoplasmic reticulum membrane"/>
    <property type="evidence" value="ECO:0007669"/>
    <property type="project" value="UniProtKB-SubCell"/>
</dbReference>
<dbReference type="InterPro" id="IPR004255">
    <property type="entry name" value="O-acyltransferase_WSD1_N"/>
</dbReference>
<protein>
    <submittedName>
        <fullName evidence="14">Uncharacterized protein</fullName>
    </submittedName>
</protein>
<dbReference type="GO" id="GO:0047196">
    <property type="term" value="F:long-chain-alcohol O-fatty-acyltransferase activity"/>
    <property type="evidence" value="ECO:0007669"/>
    <property type="project" value="UniProtKB-EC"/>
</dbReference>
<evidence type="ECO:0000256" key="5">
    <source>
        <dbReference type="ARBA" id="ARBA00022679"/>
    </source>
</evidence>
<dbReference type="InterPro" id="IPR009721">
    <property type="entry name" value="O-acyltransferase_WSD1_C"/>
</dbReference>
<feature type="domain" description="O-acyltransferase WSD1-like N-terminal" evidence="12">
    <location>
        <begin position="91"/>
        <end position="184"/>
    </location>
</feature>
<dbReference type="EMBL" id="PGOL01000327">
    <property type="protein sequence ID" value="PKI72448.1"/>
    <property type="molecule type" value="Genomic_DNA"/>
</dbReference>
<keyword evidence="11" id="KW-1133">Transmembrane helix</keyword>
<evidence type="ECO:0000256" key="2">
    <source>
        <dbReference type="ARBA" id="ARBA00004586"/>
    </source>
</evidence>
<reference evidence="14 15" key="1">
    <citation type="submission" date="2017-11" db="EMBL/GenBank/DDBJ databases">
        <title>De-novo sequencing of pomegranate (Punica granatum L.) genome.</title>
        <authorList>
            <person name="Akparov Z."/>
            <person name="Amiraslanov A."/>
            <person name="Hajiyeva S."/>
            <person name="Abbasov M."/>
            <person name="Kaur K."/>
            <person name="Hamwieh A."/>
            <person name="Solovyev V."/>
            <person name="Salamov A."/>
            <person name="Braich B."/>
            <person name="Kosarev P."/>
            <person name="Mahmoud A."/>
            <person name="Hajiyev E."/>
            <person name="Babayeva S."/>
            <person name="Izzatullayeva V."/>
            <person name="Mammadov A."/>
            <person name="Mammadov A."/>
            <person name="Sharifova S."/>
            <person name="Ojaghi J."/>
            <person name="Eynullazada K."/>
            <person name="Bayramov B."/>
            <person name="Abdulazimova A."/>
            <person name="Shahmuradov I."/>
        </authorList>
    </citation>
    <scope>NUCLEOTIDE SEQUENCE [LARGE SCALE GENOMIC DNA]</scope>
    <source>
        <strain evidence="15">cv. AG2017</strain>
        <tissue evidence="14">Leaf</tissue>
    </source>
</reference>
<evidence type="ECO:0000259" key="12">
    <source>
        <dbReference type="Pfam" id="PF03007"/>
    </source>
</evidence>
<comment type="pathway">
    <text evidence="4">Lipid metabolism.</text>
</comment>
<evidence type="ECO:0000256" key="4">
    <source>
        <dbReference type="ARBA" id="ARBA00005189"/>
    </source>
</evidence>
<keyword evidence="6" id="KW-0256">Endoplasmic reticulum</keyword>
<evidence type="ECO:0000256" key="7">
    <source>
        <dbReference type="ARBA" id="ARBA00023315"/>
    </source>
</evidence>
<accession>A0A2I0KVE3</accession>
<keyword evidence="5" id="KW-0808">Transferase</keyword>
<comment type="subcellular location">
    <subcellularLocation>
        <location evidence="1">Cell membrane</location>
        <topology evidence="1">Single-pass membrane protein</topology>
    </subcellularLocation>
    <subcellularLocation>
        <location evidence="2">Endoplasmic reticulum membrane</location>
    </subcellularLocation>
</comment>
<sequence length="345" mass="38046">MGSLRTRKQLPLTPIKTVAKEAEKPIEVEEDEPLSPKARLFHAPGLNCCIISILGVVDGEEMKWRETKVNVEDHIIVPDIKPSCIQSPDQFVEDYVASLTETQMELSKPLWEIHLLDLQNSDAAGLIIGRYHHSIGDGASLMAMLFACSHRPVQPPMALVNQPGNGGDTVSLTRTGLIQQAFSRFCASLAVFWNTCIGIFFFVMTVLFLRDTETPLTGGPGVETAPKRFVRLAFYLRDIKLVKDAMKVVCCSGCTVLPSTLQTTATYSNMMGSFEEVDFFGHPLGYIAFGTYGYPRTLSINFICYVDKMTLLVAVDKKAIPDPQRLCDDIEAALKLAIDACSVSD</sequence>
<evidence type="ECO:0000256" key="8">
    <source>
        <dbReference type="ARBA" id="ARBA00024360"/>
    </source>
</evidence>
<comment type="catalytic activity">
    <reaction evidence="10">
        <text>an acyl-CoA + a 1,2-diacyl-sn-glycerol = a triacyl-sn-glycerol + CoA</text>
        <dbReference type="Rhea" id="RHEA:10868"/>
        <dbReference type="ChEBI" id="CHEBI:17815"/>
        <dbReference type="ChEBI" id="CHEBI:57287"/>
        <dbReference type="ChEBI" id="CHEBI:58342"/>
        <dbReference type="ChEBI" id="CHEBI:64615"/>
        <dbReference type="EC" id="2.3.1.20"/>
    </reaction>
</comment>
<evidence type="ECO:0000256" key="9">
    <source>
        <dbReference type="ARBA" id="ARBA00047604"/>
    </source>
</evidence>
<dbReference type="UniPathway" id="UPA00282"/>
<dbReference type="InterPro" id="IPR045034">
    <property type="entry name" value="O-acyltransferase_WSD1-like"/>
</dbReference>
<evidence type="ECO:0000256" key="1">
    <source>
        <dbReference type="ARBA" id="ARBA00004162"/>
    </source>
</evidence>
<comment type="catalytic activity">
    <reaction evidence="9">
        <text>a long chain fatty alcohol + a fatty acyl-CoA = a long-chain alcohol wax ester + CoA</text>
        <dbReference type="Rhea" id="RHEA:38443"/>
        <dbReference type="ChEBI" id="CHEBI:17135"/>
        <dbReference type="ChEBI" id="CHEBI:57287"/>
        <dbReference type="ChEBI" id="CHEBI:77636"/>
        <dbReference type="ChEBI" id="CHEBI:235323"/>
        <dbReference type="EC" id="2.3.1.75"/>
    </reaction>
</comment>
<evidence type="ECO:0000259" key="13">
    <source>
        <dbReference type="Pfam" id="PF06974"/>
    </source>
</evidence>
<comment type="pathway">
    <text evidence="3">Glycerolipid metabolism; triacylglycerol biosynthesis.</text>
</comment>
<evidence type="ECO:0000256" key="11">
    <source>
        <dbReference type="SAM" id="Phobius"/>
    </source>
</evidence>
<dbReference type="STRING" id="22663.A0A2I0KVE3"/>
<dbReference type="Pfam" id="PF03007">
    <property type="entry name" value="WS_DGAT_cat"/>
    <property type="match status" value="1"/>
</dbReference>
<evidence type="ECO:0000256" key="10">
    <source>
        <dbReference type="ARBA" id="ARBA00048109"/>
    </source>
</evidence>
<name>A0A2I0KVE3_PUNGR</name>
<evidence type="ECO:0000313" key="15">
    <source>
        <dbReference type="Proteomes" id="UP000233551"/>
    </source>
</evidence>
<dbReference type="GO" id="GO:0004144">
    <property type="term" value="F:diacylglycerol O-acyltransferase activity"/>
    <property type="evidence" value="ECO:0007669"/>
    <property type="project" value="UniProtKB-EC"/>
</dbReference>
<comment type="similarity">
    <text evidence="8">In the N-terminal section; belongs to the long-chain O-acyltransferase family.</text>
</comment>
<keyword evidence="11" id="KW-0812">Transmembrane</keyword>
<organism evidence="14 15">
    <name type="scientific">Punica granatum</name>
    <name type="common">Pomegranate</name>
    <dbReference type="NCBI Taxonomy" id="22663"/>
    <lineage>
        <taxon>Eukaryota</taxon>
        <taxon>Viridiplantae</taxon>
        <taxon>Streptophyta</taxon>
        <taxon>Embryophyta</taxon>
        <taxon>Tracheophyta</taxon>
        <taxon>Spermatophyta</taxon>
        <taxon>Magnoliopsida</taxon>
        <taxon>eudicotyledons</taxon>
        <taxon>Gunneridae</taxon>
        <taxon>Pentapetalae</taxon>
        <taxon>rosids</taxon>
        <taxon>malvids</taxon>
        <taxon>Myrtales</taxon>
        <taxon>Lythraceae</taxon>
        <taxon>Punica</taxon>
    </lineage>
</organism>
<evidence type="ECO:0000313" key="14">
    <source>
        <dbReference type="EMBL" id="PKI72448.1"/>
    </source>
</evidence>
<dbReference type="Proteomes" id="UP000233551">
    <property type="component" value="Unassembled WGS sequence"/>
</dbReference>
<proteinExistence type="inferred from homology"/>
<dbReference type="Pfam" id="PF06974">
    <property type="entry name" value="WS_DGAT_C"/>
    <property type="match status" value="1"/>
</dbReference>
<keyword evidence="15" id="KW-1185">Reference proteome</keyword>
<evidence type="ECO:0000256" key="6">
    <source>
        <dbReference type="ARBA" id="ARBA00022824"/>
    </source>
</evidence>
<evidence type="ECO:0000256" key="3">
    <source>
        <dbReference type="ARBA" id="ARBA00004771"/>
    </source>
</evidence>
<dbReference type="GO" id="GO:0005886">
    <property type="term" value="C:plasma membrane"/>
    <property type="evidence" value="ECO:0007669"/>
    <property type="project" value="UniProtKB-SubCell"/>
</dbReference>
<dbReference type="GO" id="GO:0019432">
    <property type="term" value="P:triglyceride biosynthetic process"/>
    <property type="evidence" value="ECO:0007669"/>
    <property type="project" value="UniProtKB-UniPathway"/>
</dbReference>
<keyword evidence="11" id="KW-0472">Membrane</keyword>
<dbReference type="PANTHER" id="PTHR31650:SF1">
    <property type="entry name" value="WAX ESTER SYNTHASE_DIACYLGLYCEROL ACYLTRANSFERASE 4-RELATED"/>
    <property type="match status" value="1"/>
</dbReference>